<organism evidence="1 2">
    <name type="scientific">Somion occarium</name>
    <dbReference type="NCBI Taxonomy" id="3059160"/>
    <lineage>
        <taxon>Eukaryota</taxon>
        <taxon>Fungi</taxon>
        <taxon>Dikarya</taxon>
        <taxon>Basidiomycota</taxon>
        <taxon>Agaricomycotina</taxon>
        <taxon>Agaricomycetes</taxon>
        <taxon>Polyporales</taxon>
        <taxon>Cerrenaceae</taxon>
        <taxon>Somion</taxon>
    </lineage>
</organism>
<accession>A0ABP1CMD8</accession>
<gene>
    <name evidence="1" type="ORF">GFSPODELE1_LOCUS1383</name>
</gene>
<protein>
    <submittedName>
        <fullName evidence="1">Uncharacterized protein</fullName>
    </submittedName>
</protein>
<sequence length="103" mass="11610">METLFRTLIRTHSQHFIHSIHRPEDRPAELHPTLQNTSSIVSDNPFRRNWGESLGGVGWRVLECKFVEAETDLGVGSVGDVVELPEVVDVRGWEGIVVAFKAF</sequence>
<reference evidence="2" key="1">
    <citation type="submission" date="2024-04" db="EMBL/GenBank/DDBJ databases">
        <authorList>
            <person name="Shaw F."/>
            <person name="Minotto A."/>
        </authorList>
    </citation>
    <scope>NUCLEOTIDE SEQUENCE [LARGE SCALE GENOMIC DNA]</scope>
</reference>
<dbReference type="EMBL" id="OZ037944">
    <property type="protein sequence ID" value="CAL1696871.1"/>
    <property type="molecule type" value="Genomic_DNA"/>
</dbReference>
<keyword evidence="2" id="KW-1185">Reference proteome</keyword>
<dbReference type="Proteomes" id="UP001497453">
    <property type="component" value="Chromosome 1"/>
</dbReference>
<evidence type="ECO:0000313" key="1">
    <source>
        <dbReference type="EMBL" id="CAL1696871.1"/>
    </source>
</evidence>
<proteinExistence type="predicted"/>
<evidence type="ECO:0000313" key="2">
    <source>
        <dbReference type="Proteomes" id="UP001497453"/>
    </source>
</evidence>
<name>A0ABP1CMD8_9APHY</name>